<evidence type="ECO:0000313" key="1">
    <source>
        <dbReference type="EMBL" id="GET46583.1"/>
    </source>
</evidence>
<dbReference type="Proteomes" id="UP000398217">
    <property type="component" value="Unassembled WGS sequence"/>
</dbReference>
<organism evidence="1 2">
    <name type="scientific">Capnocytophaga felis</name>
    <dbReference type="NCBI Taxonomy" id="2267611"/>
    <lineage>
        <taxon>Bacteria</taxon>
        <taxon>Pseudomonadati</taxon>
        <taxon>Bacteroidota</taxon>
        <taxon>Flavobacteriia</taxon>
        <taxon>Flavobacteriales</taxon>
        <taxon>Flavobacteriaceae</taxon>
        <taxon>Capnocytophaga</taxon>
    </lineage>
</organism>
<name>A0A5M4BAF1_9FLAO</name>
<gene>
    <name evidence="1" type="ORF">RCZ01_18850</name>
</gene>
<reference evidence="2" key="1">
    <citation type="journal article" date="2020" name="Int. J. Syst. Evol. Microbiol.">
        <title>Capnocytophaga felis sp. nov. isolated from the feline oral cavity.</title>
        <authorList>
            <person name="Suzuki M."/>
            <person name="Umeda K."/>
            <person name="Kimura M."/>
            <person name="Imaoka K."/>
            <person name="Morikawa S."/>
            <person name="Maeda K."/>
        </authorList>
    </citation>
    <scope>NUCLEOTIDE SEQUENCE [LARGE SCALE GENOMIC DNA]</scope>
    <source>
        <strain evidence="2">KC07070</strain>
    </source>
</reference>
<keyword evidence="2" id="KW-1185">Reference proteome</keyword>
<dbReference type="EMBL" id="BLBC01000012">
    <property type="protein sequence ID" value="GET46583.1"/>
    <property type="molecule type" value="Genomic_DNA"/>
</dbReference>
<dbReference type="AlphaFoldDB" id="A0A5M4BAF1"/>
<sequence length="82" mass="9349">MKNKVNLTSEILNRKGATKIENIPTEVMRLLNLGHIETVNLTEWLAINHTILIASVFPEMVISEEVISEVVSKLKQQKKPRQ</sequence>
<evidence type="ECO:0000313" key="2">
    <source>
        <dbReference type="Proteomes" id="UP000398217"/>
    </source>
</evidence>
<accession>A0A5M4BAF1</accession>
<protein>
    <submittedName>
        <fullName evidence="1">Uncharacterized protein</fullName>
    </submittedName>
</protein>
<comment type="caution">
    <text evidence="1">The sequence shown here is derived from an EMBL/GenBank/DDBJ whole genome shotgun (WGS) entry which is preliminary data.</text>
</comment>
<proteinExistence type="predicted"/>